<feature type="domain" description="D-isomer specific 2-hydroxyacid dehydrogenase catalytic" evidence="5">
    <location>
        <begin position="55"/>
        <end position="121"/>
    </location>
</feature>
<gene>
    <name evidence="7" type="ORF">NP233_g3405</name>
</gene>
<dbReference type="PROSITE" id="PS00671">
    <property type="entry name" value="D_2_HYDROXYACID_DH_3"/>
    <property type="match status" value="1"/>
</dbReference>
<dbReference type="Gene3D" id="3.40.50.720">
    <property type="entry name" value="NAD(P)-binding Rossmann-like Domain"/>
    <property type="match status" value="2"/>
</dbReference>
<evidence type="ECO:0000256" key="1">
    <source>
        <dbReference type="ARBA" id="ARBA00005854"/>
    </source>
</evidence>
<sequence length="573" mass="63679">MAATKAQIKVAILDDYQNVAFTSTDKWTTTTVSSTSSNLPLLSLLSFDSYPETLHDEDALAERLYPYEIICSMRERTKFTASLLDRLPNLKLIATTGPSNRGIDSAHAKSKGILVSGTGGTGSASDGRNSTLEHIWALILSAARHIVEEDRNVKSCSPQWQHVIPTGLAGKTLGLIGLGRLGTKIARLFEMTILAWSPNLTPSRVASVAGVTYSSSKEHLIKSSDFVSIHMVLSPSTKGLITASDLALLKPTAYFINTSRGPIVDEDALVEVLQKGKIAGAALDVYDVEPLPLDHPLRKCGDRVTLSPHNAYVNDDSYKQHRHIPPQSTHPRKMAPRTRSRLLERREIEDLVKSGGLTNGQGLPALPPEVLSSIVSHFNCIPVPYLKLPMCIPLGFLERSQYLNNLAQTCQRLRNILLPVRWQKIEVGEQLLRRGDKTYPRRLARELIRQLEVVTVRNPSLAIHVRDPPVSRKLPGLVSIDISVNVLLRETRPANLVSVLEPLKRLQSIKFTTQDHSWVRKTEYHPIKEKASMVLKQCRKSPTFDQIEIKLVFYNGTLKYPGFPGYEEAVKVV</sequence>
<dbReference type="InterPro" id="IPR006140">
    <property type="entry name" value="D-isomer_DH_NAD-bd"/>
</dbReference>
<dbReference type="InterPro" id="IPR029753">
    <property type="entry name" value="D-isomer_DH_CS"/>
</dbReference>
<evidence type="ECO:0000256" key="4">
    <source>
        <dbReference type="SAM" id="MobiDB-lite"/>
    </source>
</evidence>
<evidence type="ECO:0000256" key="3">
    <source>
        <dbReference type="ARBA" id="ARBA00023027"/>
    </source>
</evidence>
<dbReference type="Proteomes" id="UP001213000">
    <property type="component" value="Unassembled WGS sequence"/>
</dbReference>
<dbReference type="InterPro" id="IPR006139">
    <property type="entry name" value="D-isomer_2_OHA_DH_cat_dom"/>
</dbReference>
<accession>A0AAD5VX41</accession>
<keyword evidence="8" id="KW-1185">Reference proteome</keyword>
<evidence type="ECO:0000256" key="2">
    <source>
        <dbReference type="ARBA" id="ARBA00023002"/>
    </source>
</evidence>
<dbReference type="EMBL" id="JANIEX010000163">
    <property type="protein sequence ID" value="KAJ3571965.1"/>
    <property type="molecule type" value="Genomic_DNA"/>
</dbReference>
<comment type="similarity">
    <text evidence="1">Belongs to the D-isomer specific 2-hydroxyacid dehydrogenase family.</text>
</comment>
<dbReference type="SUPFAM" id="SSF52283">
    <property type="entry name" value="Formate/glycerate dehydrogenase catalytic domain-like"/>
    <property type="match status" value="1"/>
</dbReference>
<feature type="region of interest" description="Disordered" evidence="4">
    <location>
        <begin position="320"/>
        <end position="339"/>
    </location>
</feature>
<dbReference type="PANTHER" id="PTHR42789">
    <property type="entry name" value="D-ISOMER SPECIFIC 2-HYDROXYACID DEHYDROGENASE FAMILY PROTEIN (AFU_ORTHOLOGUE AFUA_6G10090)"/>
    <property type="match status" value="1"/>
</dbReference>
<evidence type="ECO:0000313" key="7">
    <source>
        <dbReference type="EMBL" id="KAJ3571965.1"/>
    </source>
</evidence>
<evidence type="ECO:0000313" key="8">
    <source>
        <dbReference type="Proteomes" id="UP001213000"/>
    </source>
</evidence>
<dbReference type="PANTHER" id="PTHR42789:SF1">
    <property type="entry name" value="D-ISOMER SPECIFIC 2-HYDROXYACID DEHYDROGENASE FAMILY PROTEIN (AFU_ORTHOLOGUE AFUA_6G10090)"/>
    <property type="match status" value="1"/>
</dbReference>
<reference evidence="7" key="1">
    <citation type="submission" date="2022-07" db="EMBL/GenBank/DDBJ databases">
        <title>Genome Sequence of Leucocoprinus birnbaumii.</title>
        <authorList>
            <person name="Buettner E."/>
        </authorList>
    </citation>
    <scope>NUCLEOTIDE SEQUENCE</scope>
    <source>
        <strain evidence="7">VT141</strain>
    </source>
</reference>
<keyword evidence="2" id="KW-0560">Oxidoreductase</keyword>
<keyword evidence="3" id="KW-0520">NAD</keyword>
<proteinExistence type="inferred from homology"/>
<comment type="caution">
    <text evidence="7">The sequence shown here is derived from an EMBL/GenBank/DDBJ whole genome shotgun (WGS) entry which is preliminary data.</text>
</comment>
<dbReference type="SUPFAM" id="SSF51735">
    <property type="entry name" value="NAD(P)-binding Rossmann-fold domains"/>
    <property type="match status" value="1"/>
</dbReference>
<protein>
    <submittedName>
        <fullName evidence="7">Uncharacterized protein</fullName>
    </submittedName>
</protein>
<dbReference type="InterPro" id="IPR036291">
    <property type="entry name" value="NAD(P)-bd_dom_sf"/>
</dbReference>
<name>A0AAD5VX41_9AGAR</name>
<dbReference type="InterPro" id="IPR050857">
    <property type="entry name" value="D-2-hydroxyacid_DH"/>
</dbReference>
<dbReference type="CDD" id="cd12169">
    <property type="entry name" value="PGDH_like_1"/>
    <property type="match status" value="1"/>
</dbReference>
<feature type="domain" description="D-isomer specific 2-hydroxyacid dehydrogenase NAD-binding" evidence="6">
    <location>
        <begin position="137"/>
        <end position="311"/>
    </location>
</feature>
<dbReference type="Pfam" id="PF00389">
    <property type="entry name" value="2-Hacid_dh"/>
    <property type="match status" value="1"/>
</dbReference>
<organism evidence="7 8">
    <name type="scientific">Leucocoprinus birnbaumii</name>
    <dbReference type="NCBI Taxonomy" id="56174"/>
    <lineage>
        <taxon>Eukaryota</taxon>
        <taxon>Fungi</taxon>
        <taxon>Dikarya</taxon>
        <taxon>Basidiomycota</taxon>
        <taxon>Agaricomycotina</taxon>
        <taxon>Agaricomycetes</taxon>
        <taxon>Agaricomycetidae</taxon>
        <taxon>Agaricales</taxon>
        <taxon>Agaricineae</taxon>
        <taxon>Agaricaceae</taxon>
        <taxon>Leucocoprinus</taxon>
    </lineage>
</organism>
<dbReference type="AlphaFoldDB" id="A0AAD5VX41"/>
<dbReference type="GO" id="GO:0016616">
    <property type="term" value="F:oxidoreductase activity, acting on the CH-OH group of donors, NAD or NADP as acceptor"/>
    <property type="evidence" value="ECO:0007669"/>
    <property type="project" value="InterPro"/>
</dbReference>
<dbReference type="GO" id="GO:0051287">
    <property type="term" value="F:NAD binding"/>
    <property type="evidence" value="ECO:0007669"/>
    <property type="project" value="InterPro"/>
</dbReference>
<evidence type="ECO:0000259" key="6">
    <source>
        <dbReference type="Pfam" id="PF02826"/>
    </source>
</evidence>
<evidence type="ECO:0000259" key="5">
    <source>
        <dbReference type="Pfam" id="PF00389"/>
    </source>
</evidence>
<dbReference type="Pfam" id="PF02826">
    <property type="entry name" value="2-Hacid_dh_C"/>
    <property type="match status" value="1"/>
</dbReference>